<evidence type="ECO:0000256" key="1">
    <source>
        <dbReference type="SAM" id="Phobius"/>
    </source>
</evidence>
<feature type="non-terminal residue" evidence="2">
    <location>
        <position position="81"/>
    </location>
</feature>
<gene>
    <name evidence="2" type="primary">BX000999.2</name>
</gene>
<feature type="non-terminal residue" evidence="2">
    <location>
        <position position="1"/>
    </location>
</feature>
<sequence>LGSQTVTRFIVSTVVFYLLLLPFLPAIDALFRSLLLWSFSLIDPACSALWSALTLHFKLCYRNIVGLVSSLMTVPRLIGLR</sequence>
<feature type="transmembrane region" description="Helical" evidence="1">
    <location>
        <begin position="6"/>
        <end position="27"/>
    </location>
</feature>
<keyword evidence="1" id="KW-0472">Membrane</keyword>
<name>A0A1A8G932_9TELE</name>
<dbReference type="AlphaFoldDB" id="A0A1A8G932"/>
<proteinExistence type="predicted"/>
<organism evidence="2">
    <name type="scientific">Nothobranchius korthausae</name>
    <dbReference type="NCBI Taxonomy" id="1143690"/>
    <lineage>
        <taxon>Eukaryota</taxon>
        <taxon>Metazoa</taxon>
        <taxon>Chordata</taxon>
        <taxon>Craniata</taxon>
        <taxon>Vertebrata</taxon>
        <taxon>Euteleostomi</taxon>
        <taxon>Actinopterygii</taxon>
        <taxon>Neopterygii</taxon>
        <taxon>Teleostei</taxon>
        <taxon>Neoteleostei</taxon>
        <taxon>Acanthomorphata</taxon>
        <taxon>Ovalentaria</taxon>
        <taxon>Atherinomorphae</taxon>
        <taxon>Cyprinodontiformes</taxon>
        <taxon>Nothobranchiidae</taxon>
        <taxon>Nothobranchius</taxon>
    </lineage>
</organism>
<reference evidence="2" key="1">
    <citation type="submission" date="2016-05" db="EMBL/GenBank/DDBJ databases">
        <authorList>
            <person name="Lavstsen T."/>
            <person name="Jespersen J.S."/>
        </authorList>
    </citation>
    <scope>NUCLEOTIDE SEQUENCE</scope>
    <source>
        <tissue evidence="2">Brain</tissue>
    </source>
</reference>
<accession>A0A1A8G932</accession>
<protein>
    <submittedName>
        <fullName evidence="2">Uncharacterized protein</fullName>
    </submittedName>
</protein>
<keyword evidence="1" id="KW-0812">Transmembrane</keyword>
<evidence type="ECO:0000313" key="2">
    <source>
        <dbReference type="EMBL" id="SBQ67712.1"/>
    </source>
</evidence>
<keyword evidence="1" id="KW-1133">Transmembrane helix</keyword>
<dbReference type="EMBL" id="HAEB01021185">
    <property type="protein sequence ID" value="SBQ67712.1"/>
    <property type="molecule type" value="Transcribed_RNA"/>
</dbReference>
<reference evidence="2" key="2">
    <citation type="submission" date="2016-06" db="EMBL/GenBank/DDBJ databases">
        <title>The genome of a short-lived fish provides insights into sex chromosome evolution and the genetic control of aging.</title>
        <authorList>
            <person name="Reichwald K."/>
            <person name="Felder M."/>
            <person name="Petzold A."/>
            <person name="Koch P."/>
            <person name="Groth M."/>
            <person name="Platzer M."/>
        </authorList>
    </citation>
    <scope>NUCLEOTIDE SEQUENCE</scope>
    <source>
        <tissue evidence="2">Brain</tissue>
    </source>
</reference>